<keyword evidence="2" id="KW-1185">Reference proteome</keyword>
<comment type="caution">
    <text evidence="1">The sequence shown here is derived from an EMBL/GenBank/DDBJ whole genome shotgun (WGS) entry which is preliminary data.</text>
</comment>
<evidence type="ECO:0000313" key="1">
    <source>
        <dbReference type="EMBL" id="GFY64710.1"/>
    </source>
</evidence>
<gene>
    <name evidence="1" type="ORF">TNIN_350541</name>
</gene>
<proteinExistence type="predicted"/>
<dbReference type="EMBL" id="BMAV01015359">
    <property type="protein sequence ID" value="GFY64710.1"/>
    <property type="molecule type" value="Genomic_DNA"/>
</dbReference>
<protein>
    <submittedName>
        <fullName evidence="1">Uncharacterized protein</fullName>
    </submittedName>
</protein>
<dbReference type="AlphaFoldDB" id="A0A8X6Y5G2"/>
<reference evidence="1" key="1">
    <citation type="submission" date="2020-08" db="EMBL/GenBank/DDBJ databases">
        <title>Multicomponent nature underlies the extraordinary mechanical properties of spider dragline silk.</title>
        <authorList>
            <person name="Kono N."/>
            <person name="Nakamura H."/>
            <person name="Mori M."/>
            <person name="Yoshida Y."/>
            <person name="Ohtoshi R."/>
            <person name="Malay A.D."/>
            <person name="Moran D.A.P."/>
            <person name="Tomita M."/>
            <person name="Numata K."/>
            <person name="Arakawa K."/>
        </authorList>
    </citation>
    <scope>NUCLEOTIDE SEQUENCE</scope>
</reference>
<name>A0A8X6Y5G2_9ARAC</name>
<organism evidence="1 2">
    <name type="scientific">Trichonephila inaurata madagascariensis</name>
    <dbReference type="NCBI Taxonomy" id="2747483"/>
    <lineage>
        <taxon>Eukaryota</taxon>
        <taxon>Metazoa</taxon>
        <taxon>Ecdysozoa</taxon>
        <taxon>Arthropoda</taxon>
        <taxon>Chelicerata</taxon>
        <taxon>Arachnida</taxon>
        <taxon>Araneae</taxon>
        <taxon>Araneomorphae</taxon>
        <taxon>Entelegynae</taxon>
        <taxon>Araneoidea</taxon>
        <taxon>Nephilidae</taxon>
        <taxon>Trichonephila</taxon>
        <taxon>Trichonephila inaurata</taxon>
    </lineage>
</organism>
<accession>A0A8X6Y5G2</accession>
<sequence length="89" mass="10075">MQLVEKKNQNGMLMKLGDVLWTDISNDYNLKEGITNDHGFKVLEVNASFCRSGVTLTINSKKPLNLIMWENTKSGNMNLDEDEPSENTL</sequence>
<dbReference type="Proteomes" id="UP000886998">
    <property type="component" value="Unassembled WGS sequence"/>
</dbReference>
<evidence type="ECO:0000313" key="2">
    <source>
        <dbReference type="Proteomes" id="UP000886998"/>
    </source>
</evidence>